<keyword evidence="5 10" id="KW-0297">G-protein coupled receptor</keyword>
<dbReference type="Gene3D" id="1.20.1070.10">
    <property type="entry name" value="Rhodopsin 7-helix transmembrane proteins"/>
    <property type="match status" value="1"/>
</dbReference>
<dbReference type="EMBL" id="JARBDR010000141">
    <property type="protein sequence ID" value="KAJ8320328.1"/>
    <property type="molecule type" value="Genomic_DNA"/>
</dbReference>
<keyword evidence="9 10" id="KW-0807">Transducer</keyword>
<dbReference type="Pfam" id="PF00001">
    <property type="entry name" value="7tm_1"/>
    <property type="match status" value="1"/>
</dbReference>
<keyword evidence="8 10" id="KW-0325">Glycoprotein</keyword>
<evidence type="ECO:0000259" key="11">
    <source>
        <dbReference type="PROSITE" id="PS50262"/>
    </source>
</evidence>
<dbReference type="SUPFAM" id="SSF81321">
    <property type="entry name" value="Family A G protein-coupled receptor-like"/>
    <property type="match status" value="1"/>
</dbReference>
<evidence type="ECO:0000256" key="8">
    <source>
        <dbReference type="ARBA" id="ARBA00023180"/>
    </source>
</evidence>
<dbReference type="InterPro" id="IPR000276">
    <property type="entry name" value="GPCR_Rhodpsn"/>
</dbReference>
<evidence type="ECO:0000256" key="1">
    <source>
        <dbReference type="ARBA" id="ARBA00004651"/>
    </source>
</evidence>
<organism evidence="12 13">
    <name type="scientific">Tegillarca granosa</name>
    <name type="common">Malaysian cockle</name>
    <name type="synonym">Anadara granosa</name>
    <dbReference type="NCBI Taxonomy" id="220873"/>
    <lineage>
        <taxon>Eukaryota</taxon>
        <taxon>Metazoa</taxon>
        <taxon>Spiralia</taxon>
        <taxon>Lophotrochozoa</taxon>
        <taxon>Mollusca</taxon>
        <taxon>Bivalvia</taxon>
        <taxon>Autobranchia</taxon>
        <taxon>Pteriomorphia</taxon>
        <taxon>Arcoida</taxon>
        <taxon>Arcoidea</taxon>
        <taxon>Arcidae</taxon>
        <taxon>Tegillarca</taxon>
    </lineage>
</organism>
<feature type="transmembrane region" description="Helical" evidence="10">
    <location>
        <begin position="163"/>
        <end position="187"/>
    </location>
</feature>
<dbReference type="InterPro" id="IPR052665">
    <property type="entry name" value="Neuropeptide-GPCR"/>
</dbReference>
<evidence type="ECO:0000256" key="7">
    <source>
        <dbReference type="ARBA" id="ARBA00023170"/>
    </source>
</evidence>
<feature type="transmembrane region" description="Helical" evidence="10">
    <location>
        <begin position="131"/>
        <end position="151"/>
    </location>
</feature>
<dbReference type="Proteomes" id="UP001217089">
    <property type="component" value="Unassembled WGS sequence"/>
</dbReference>
<proteinExistence type="inferred from homology"/>
<evidence type="ECO:0000256" key="3">
    <source>
        <dbReference type="ARBA" id="ARBA00022692"/>
    </source>
</evidence>
<accession>A0ABQ9FSU2</accession>
<comment type="caution">
    <text evidence="10">Lacks conserved residue(s) required for the propagation of feature annotation.</text>
</comment>
<evidence type="ECO:0000256" key="6">
    <source>
        <dbReference type="ARBA" id="ARBA00023136"/>
    </source>
</evidence>
<keyword evidence="7 10" id="KW-0675">Receptor</keyword>
<dbReference type="InterPro" id="IPR017452">
    <property type="entry name" value="GPCR_Rhodpsn_7TM"/>
</dbReference>
<evidence type="ECO:0000256" key="4">
    <source>
        <dbReference type="ARBA" id="ARBA00022989"/>
    </source>
</evidence>
<dbReference type="InterPro" id="IPR001817">
    <property type="entry name" value="Vasoprsn_rcpt"/>
</dbReference>
<reference evidence="12 13" key="1">
    <citation type="submission" date="2022-12" db="EMBL/GenBank/DDBJ databases">
        <title>Chromosome-level genome of Tegillarca granosa.</title>
        <authorList>
            <person name="Kim J."/>
        </authorList>
    </citation>
    <scope>NUCLEOTIDE SEQUENCE [LARGE SCALE GENOMIC DNA]</scope>
    <source>
        <strain evidence="12">Teg-2019</strain>
        <tissue evidence="12">Adductor muscle</tissue>
    </source>
</reference>
<keyword evidence="4 10" id="KW-1133">Transmembrane helix</keyword>
<keyword evidence="13" id="KW-1185">Reference proteome</keyword>
<evidence type="ECO:0000313" key="12">
    <source>
        <dbReference type="EMBL" id="KAJ8320328.1"/>
    </source>
</evidence>
<dbReference type="PRINTS" id="PR00237">
    <property type="entry name" value="GPCRRHODOPSN"/>
</dbReference>
<comment type="subcellular location">
    <subcellularLocation>
        <location evidence="1 10">Cell membrane</location>
        <topology evidence="1 10">Multi-pass membrane protein</topology>
    </subcellularLocation>
</comment>
<comment type="similarity">
    <text evidence="10">Belongs to the G-protein coupled receptor 1 family. Vasopressin/oxytocin receptor subfamily.</text>
</comment>
<dbReference type="PRINTS" id="PR00896">
    <property type="entry name" value="VASOPRESSINR"/>
</dbReference>
<comment type="caution">
    <text evidence="12">The sequence shown here is derived from an EMBL/GenBank/DDBJ whole genome shotgun (WGS) entry which is preliminary data.</text>
</comment>
<dbReference type="PROSITE" id="PS50262">
    <property type="entry name" value="G_PROTEIN_RECEP_F1_2"/>
    <property type="match status" value="1"/>
</dbReference>
<dbReference type="PANTHER" id="PTHR24224">
    <property type="entry name" value="CARDIOACCELERATORY PEPTIDE RECEPTOR-RELATED"/>
    <property type="match status" value="1"/>
</dbReference>
<sequence>MLPAWIFAAVFSSPMLLTYKEFMVQNKIQCWMILPYDWMWKVYVTLIAIAVFIIPAFIITFCYTVIVVIIWKKTDFTFGNQKSKFDEKTRIVSQGSKYSNNQQKRVHWTENPSSSRGVLPKAKIKTIKMTLVIVLAFIFCWSPFFIFDLLFVYGNIVKTNDTIAISTFIQSLAPLNSAANPVVYILFNYKLCKGVFKKNSYNTAFASRGTAV</sequence>
<dbReference type="PANTHER" id="PTHR24224:SF6">
    <property type="entry name" value="CARDIOACCELERATORY PEPTIDE RECEPTOR-RELATED"/>
    <property type="match status" value="1"/>
</dbReference>
<feature type="domain" description="G-protein coupled receptors family 1 profile" evidence="11">
    <location>
        <begin position="1"/>
        <end position="184"/>
    </location>
</feature>
<keyword evidence="6 10" id="KW-0472">Membrane</keyword>
<name>A0ABQ9FSU2_TEGGR</name>
<keyword evidence="2" id="KW-1003">Cell membrane</keyword>
<keyword evidence="3 10" id="KW-0812">Transmembrane</keyword>
<gene>
    <name evidence="12" type="ORF">KUTeg_001915</name>
</gene>
<evidence type="ECO:0000256" key="10">
    <source>
        <dbReference type="RuleBase" id="RU046427"/>
    </source>
</evidence>
<evidence type="ECO:0000256" key="9">
    <source>
        <dbReference type="ARBA" id="ARBA00023224"/>
    </source>
</evidence>
<feature type="transmembrane region" description="Helical" evidence="10">
    <location>
        <begin position="42"/>
        <end position="71"/>
    </location>
</feature>
<evidence type="ECO:0000256" key="2">
    <source>
        <dbReference type="ARBA" id="ARBA00022475"/>
    </source>
</evidence>
<evidence type="ECO:0000313" key="13">
    <source>
        <dbReference type="Proteomes" id="UP001217089"/>
    </source>
</evidence>
<evidence type="ECO:0000256" key="5">
    <source>
        <dbReference type="ARBA" id="ARBA00023040"/>
    </source>
</evidence>
<protein>
    <recommendedName>
        <fullName evidence="11">G-protein coupled receptors family 1 profile domain-containing protein</fullName>
    </recommendedName>
</protein>